<dbReference type="PANTHER" id="PTHR42791:SF5">
    <property type="entry name" value="HYPOTHETICAL ACETYLTRANSFERASE (EUROFUNG)"/>
    <property type="match status" value="1"/>
</dbReference>
<dbReference type="Proteomes" id="UP000235023">
    <property type="component" value="Unassembled WGS sequence"/>
</dbReference>
<dbReference type="SUPFAM" id="SSF55729">
    <property type="entry name" value="Acyl-CoA N-acyltransferases (Nat)"/>
    <property type="match status" value="1"/>
</dbReference>
<accession>A0A2J5HZ62</accession>
<name>A0A2J5HZ62_9EURO</name>
<evidence type="ECO:0008006" key="3">
    <source>
        <dbReference type="Google" id="ProtNLM"/>
    </source>
</evidence>
<organism evidence="1 2">
    <name type="scientific">Aspergillus taichungensis</name>
    <dbReference type="NCBI Taxonomy" id="482145"/>
    <lineage>
        <taxon>Eukaryota</taxon>
        <taxon>Fungi</taxon>
        <taxon>Dikarya</taxon>
        <taxon>Ascomycota</taxon>
        <taxon>Pezizomycotina</taxon>
        <taxon>Eurotiomycetes</taxon>
        <taxon>Eurotiomycetidae</taxon>
        <taxon>Eurotiales</taxon>
        <taxon>Aspergillaceae</taxon>
        <taxon>Aspergillus</taxon>
        <taxon>Aspergillus subgen. Circumdati</taxon>
    </lineage>
</organism>
<evidence type="ECO:0000313" key="2">
    <source>
        <dbReference type="Proteomes" id="UP000235023"/>
    </source>
</evidence>
<proteinExistence type="predicted"/>
<keyword evidence="2" id="KW-1185">Reference proteome</keyword>
<dbReference type="Gene3D" id="3.40.630.30">
    <property type="match status" value="1"/>
</dbReference>
<evidence type="ECO:0000313" key="1">
    <source>
        <dbReference type="EMBL" id="PLN82781.1"/>
    </source>
</evidence>
<dbReference type="InterPro" id="IPR052523">
    <property type="entry name" value="Trichothecene_AcTrans"/>
</dbReference>
<dbReference type="OrthoDB" id="410198at2759"/>
<dbReference type="AlphaFoldDB" id="A0A2J5HZ62"/>
<sequence>METETNSVTQSATAARAPAPYLKVSPVNLVTDWDELAHTYWESWKKPQTAWSEISCPFIGSNTAEEAHAWAEFKKRVLAQIRNDPNTHIFKCTDTRSGRIVGGAMWKVHHTNPHRAPFPKEEAEAFPKGSEMRELAESAWSELSKWRQRLMQDAHISGEEIWALPEDRSQGAGNLIIDEFLRVIDEHQLEAIAETTHLNRRNMEKRGFVAIAYTDVKCPRANPSEKLKRLVQNMQENPLCIIWRPAGGGYVEGKTILPWEGQPRRARL</sequence>
<reference evidence="2" key="1">
    <citation type="submission" date="2017-12" db="EMBL/GenBank/DDBJ databases">
        <authorList>
            <consortium name="DOE Joint Genome Institute"/>
            <person name="Mondo S.J."/>
            <person name="Kjaerbolling I."/>
            <person name="Vesth T.C."/>
            <person name="Frisvad J.C."/>
            <person name="Nybo J.L."/>
            <person name="Theobald S."/>
            <person name="Kuo A."/>
            <person name="Bowyer P."/>
            <person name="Matsuda Y."/>
            <person name="Lyhne E.K."/>
            <person name="Kogle M.E."/>
            <person name="Clum A."/>
            <person name="Lipzen A."/>
            <person name="Salamov A."/>
            <person name="Ngan C.Y."/>
            <person name="Daum C."/>
            <person name="Chiniquy J."/>
            <person name="Barry K."/>
            <person name="LaButti K."/>
            <person name="Haridas S."/>
            <person name="Simmons B.A."/>
            <person name="Magnuson J.K."/>
            <person name="Mortensen U.H."/>
            <person name="Larsen T.O."/>
            <person name="Grigoriev I.V."/>
            <person name="Baker S.E."/>
            <person name="Andersen M.R."/>
            <person name="Nordberg H.P."/>
            <person name="Cantor M.N."/>
            <person name="Hua S.X."/>
        </authorList>
    </citation>
    <scope>NUCLEOTIDE SEQUENCE [LARGE SCALE GENOMIC DNA]</scope>
    <source>
        <strain evidence="2">IBT 19404</strain>
    </source>
</reference>
<dbReference type="EMBL" id="KZ559524">
    <property type="protein sequence ID" value="PLN82781.1"/>
    <property type="molecule type" value="Genomic_DNA"/>
</dbReference>
<dbReference type="PANTHER" id="PTHR42791">
    <property type="entry name" value="GNAT FAMILY ACETYLTRANSFERASE"/>
    <property type="match status" value="1"/>
</dbReference>
<protein>
    <recommendedName>
        <fullName evidence="3">N-acetyltransferase domain-containing protein</fullName>
    </recommendedName>
</protein>
<gene>
    <name evidence="1" type="ORF">BDW42DRAFT_74888</name>
</gene>
<dbReference type="InterPro" id="IPR016181">
    <property type="entry name" value="Acyl_CoA_acyltransferase"/>
</dbReference>